<feature type="domain" description="Enoyl reductase (ER)" evidence="1">
    <location>
        <begin position="10"/>
        <end position="295"/>
    </location>
</feature>
<dbReference type="PANTHER" id="PTHR43677">
    <property type="entry name" value="SHORT-CHAIN DEHYDROGENASE/REDUCTASE"/>
    <property type="match status" value="1"/>
</dbReference>
<name>A0A1M5BR78_SALEC</name>
<dbReference type="OrthoDB" id="9787435at2"/>
<dbReference type="InterPro" id="IPR036291">
    <property type="entry name" value="NAD(P)-bd_dom_sf"/>
</dbReference>
<dbReference type="AlphaFoldDB" id="A0A1M5BR78"/>
<dbReference type="Gene3D" id="3.40.50.720">
    <property type="entry name" value="NAD(P)-binding Rossmann-like Domain"/>
    <property type="match status" value="1"/>
</dbReference>
<dbReference type="InterPro" id="IPR013149">
    <property type="entry name" value="ADH-like_C"/>
</dbReference>
<gene>
    <name evidence="2" type="ORF">SAMN05444483_101155</name>
</gene>
<evidence type="ECO:0000313" key="2">
    <source>
        <dbReference type="EMBL" id="SHF45019.1"/>
    </source>
</evidence>
<sequence>MKAAVINKLGDTPKFRDFPEPEIQDNDQLLMTMKAAAVKNLDKLRASGSHYASHKELPAVVGMDGVGILENGKRVYAQGITGMVAEKAVIRKDKYTPIPDNLDWNIAAAIPNAVLGAAMALKIRGQIKPGQNVLINGATGVTGQMAVQIAKYYGANNITTTGRNQKNLEKTKRLGADQTVSLKENEQTIIEQLQEIHRKNPIDLVIDYLWGNPIELILTALKGGGLDNTTHKTRVVSVGTMAGETINLASGILKSSALEILGSGFGSLSEKELEEYSQTILPKMFQLAAEGKLTMKLEEGNIENIEKLWDSKIGSGKRLVVSIN</sequence>
<dbReference type="PANTHER" id="PTHR43677:SF11">
    <property type="entry name" value="ZINC-CONTAINING ALCOHOL DEHYDROGENASE"/>
    <property type="match status" value="1"/>
</dbReference>
<dbReference type="Gene3D" id="3.90.180.10">
    <property type="entry name" value="Medium-chain alcohol dehydrogenases, catalytic domain"/>
    <property type="match status" value="1"/>
</dbReference>
<proteinExistence type="predicted"/>
<keyword evidence="3" id="KW-1185">Reference proteome</keyword>
<dbReference type="InterPro" id="IPR020843">
    <property type="entry name" value="ER"/>
</dbReference>
<reference evidence="3" key="1">
    <citation type="submission" date="2016-11" db="EMBL/GenBank/DDBJ databases">
        <authorList>
            <person name="Varghese N."/>
            <person name="Submissions S."/>
        </authorList>
    </citation>
    <scope>NUCLEOTIDE SEQUENCE [LARGE SCALE GENOMIC DNA]</scope>
    <source>
        <strain evidence="3">DSM 24579</strain>
    </source>
</reference>
<accession>A0A1M5BR78</accession>
<dbReference type="GO" id="GO:0016491">
    <property type="term" value="F:oxidoreductase activity"/>
    <property type="evidence" value="ECO:0007669"/>
    <property type="project" value="InterPro"/>
</dbReference>
<dbReference type="EMBL" id="FQVT01000001">
    <property type="protein sequence ID" value="SHF45019.1"/>
    <property type="molecule type" value="Genomic_DNA"/>
</dbReference>
<dbReference type="SMART" id="SM00829">
    <property type="entry name" value="PKS_ER"/>
    <property type="match status" value="1"/>
</dbReference>
<dbReference type="STRING" id="1073325.SAMN05444483_101155"/>
<dbReference type="SUPFAM" id="SSF50129">
    <property type="entry name" value="GroES-like"/>
    <property type="match status" value="1"/>
</dbReference>
<protein>
    <submittedName>
        <fullName evidence="2">NADPH:quinone reductase</fullName>
    </submittedName>
</protein>
<dbReference type="InterPro" id="IPR011032">
    <property type="entry name" value="GroES-like_sf"/>
</dbReference>
<evidence type="ECO:0000313" key="3">
    <source>
        <dbReference type="Proteomes" id="UP000183945"/>
    </source>
</evidence>
<dbReference type="Pfam" id="PF00107">
    <property type="entry name" value="ADH_zinc_N"/>
    <property type="match status" value="1"/>
</dbReference>
<dbReference type="RefSeq" id="WP_072875758.1">
    <property type="nucleotide sequence ID" value="NZ_FQVT01000001.1"/>
</dbReference>
<organism evidence="2 3">
    <name type="scientific">Salegentibacter echinorum</name>
    <dbReference type="NCBI Taxonomy" id="1073325"/>
    <lineage>
        <taxon>Bacteria</taxon>
        <taxon>Pseudomonadati</taxon>
        <taxon>Bacteroidota</taxon>
        <taxon>Flavobacteriia</taxon>
        <taxon>Flavobacteriales</taxon>
        <taxon>Flavobacteriaceae</taxon>
        <taxon>Salegentibacter</taxon>
    </lineage>
</organism>
<dbReference type="InterPro" id="IPR051397">
    <property type="entry name" value="Zn-ADH-like_protein"/>
</dbReference>
<dbReference type="SUPFAM" id="SSF51735">
    <property type="entry name" value="NAD(P)-binding Rossmann-fold domains"/>
    <property type="match status" value="1"/>
</dbReference>
<evidence type="ECO:0000259" key="1">
    <source>
        <dbReference type="SMART" id="SM00829"/>
    </source>
</evidence>
<dbReference type="Proteomes" id="UP000183945">
    <property type="component" value="Unassembled WGS sequence"/>
</dbReference>